<dbReference type="PROSITE" id="PS50935">
    <property type="entry name" value="SSB"/>
    <property type="match status" value="1"/>
</dbReference>
<dbReference type="Pfam" id="PF00436">
    <property type="entry name" value="SSB"/>
    <property type="match status" value="1"/>
</dbReference>
<sequence>MRKCSADVNHIRLHGAVGEAPVYSHLNHGVEFYTFPLVVRRLSGAEDQVNVVAPLELLECCGPLERESELTVLGEVRTFNNRTGVGSRLVISAFARELRQEPGEDENRLELSGTLCKTPSLRATPLGRTICDMILAVNRRYGRADYLPCIAWGSLAHRCGGMEVGDQLRLTGRLQSRTYTKVSGDRSEERVAFEVSIMSLAAEVPTEKEEHTG</sequence>
<dbReference type="GO" id="GO:0003697">
    <property type="term" value="F:single-stranded DNA binding"/>
    <property type="evidence" value="ECO:0007669"/>
    <property type="project" value="InterPro"/>
</dbReference>
<dbReference type="CDD" id="cd04496">
    <property type="entry name" value="SSB_OBF"/>
    <property type="match status" value="1"/>
</dbReference>
<dbReference type="Proteomes" id="UP000628736">
    <property type="component" value="Unassembled WGS sequence"/>
</dbReference>
<dbReference type="InterPro" id="IPR000424">
    <property type="entry name" value="Primosome_PriB/ssb"/>
</dbReference>
<reference evidence="3" key="1">
    <citation type="submission" date="2020-08" db="EMBL/GenBank/DDBJ databases">
        <title>Genome public.</title>
        <authorList>
            <person name="Liu C."/>
            <person name="Sun Q."/>
        </authorList>
    </citation>
    <scope>NUCLEOTIDE SEQUENCE</scope>
    <source>
        <strain evidence="3">NSJ-23</strain>
    </source>
</reference>
<dbReference type="AlphaFoldDB" id="A0A8J6J078"/>
<keyword evidence="4" id="KW-1185">Reference proteome</keyword>
<dbReference type="RefSeq" id="WP_147573067.1">
    <property type="nucleotide sequence ID" value="NZ_JACOPO010000001.1"/>
</dbReference>
<dbReference type="Gene3D" id="2.40.50.140">
    <property type="entry name" value="Nucleic acid-binding proteins"/>
    <property type="match status" value="2"/>
</dbReference>
<dbReference type="EMBL" id="JACOPO010000001">
    <property type="protein sequence ID" value="MBC5721229.1"/>
    <property type="molecule type" value="Genomic_DNA"/>
</dbReference>
<name>A0A8J6J078_9FIRM</name>
<dbReference type="InterPro" id="IPR012340">
    <property type="entry name" value="NA-bd_OB-fold"/>
</dbReference>
<accession>A0A8J6J078</accession>
<gene>
    <name evidence="3" type="ORF">H8S11_00090</name>
</gene>
<comment type="caution">
    <text evidence="3">The sequence shown here is derived from an EMBL/GenBank/DDBJ whole genome shotgun (WGS) entry which is preliminary data.</text>
</comment>
<organism evidence="3 4">
    <name type="scientific">Flintibacter hominis</name>
    <dbReference type="NCBI Taxonomy" id="2763048"/>
    <lineage>
        <taxon>Bacteria</taxon>
        <taxon>Bacillati</taxon>
        <taxon>Bacillota</taxon>
        <taxon>Clostridia</taxon>
        <taxon>Eubacteriales</taxon>
        <taxon>Flintibacter</taxon>
    </lineage>
</organism>
<proteinExistence type="predicted"/>
<keyword evidence="1 2" id="KW-0238">DNA-binding</keyword>
<dbReference type="NCBIfam" id="NF004476">
    <property type="entry name" value="PRK05813.1"/>
    <property type="match status" value="1"/>
</dbReference>
<dbReference type="SUPFAM" id="SSF50249">
    <property type="entry name" value="Nucleic acid-binding proteins"/>
    <property type="match status" value="1"/>
</dbReference>
<evidence type="ECO:0000313" key="3">
    <source>
        <dbReference type="EMBL" id="MBC5721229.1"/>
    </source>
</evidence>
<evidence type="ECO:0000256" key="1">
    <source>
        <dbReference type="ARBA" id="ARBA00023125"/>
    </source>
</evidence>
<protein>
    <submittedName>
        <fullName evidence="3">Single-stranded DNA-binding protein</fullName>
    </submittedName>
</protein>
<evidence type="ECO:0000256" key="2">
    <source>
        <dbReference type="PROSITE-ProRule" id="PRU00252"/>
    </source>
</evidence>
<evidence type="ECO:0000313" key="4">
    <source>
        <dbReference type="Proteomes" id="UP000628736"/>
    </source>
</evidence>